<dbReference type="AlphaFoldDB" id="A0A3Q0QXJ1"/>
<evidence type="ECO:0000313" key="1">
    <source>
        <dbReference type="Ensembl" id="ENSACIP00000004294.1"/>
    </source>
</evidence>
<protein>
    <recommendedName>
        <fullName evidence="3">Immunoglobulin V-set domain-containing protein</fullName>
    </recommendedName>
</protein>
<dbReference type="InterPro" id="IPR013783">
    <property type="entry name" value="Ig-like_fold"/>
</dbReference>
<dbReference type="Ensembl" id="ENSACIT00000004433.1">
    <property type="protein sequence ID" value="ENSACIP00000004294.1"/>
    <property type="gene ID" value="ENSACIG00000003408.1"/>
</dbReference>
<organism evidence="1 2">
    <name type="scientific">Amphilophus citrinellus</name>
    <name type="common">Midas cichlid</name>
    <name type="synonym">Cichlasoma citrinellum</name>
    <dbReference type="NCBI Taxonomy" id="61819"/>
    <lineage>
        <taxon>Eukaryota</taxon>
        <taxon>Metazoa</taxon>
        <taxon>Chordata</taxon>
        <taxon>Craniata</taxon>
        <taxon>Vertebrata</taxon>
        <taxon>Euteleostomi</taxon>
        <taxon>Actinopterygii</taxon>
        <taxon>Neopterygii</taxon>
        <taxon>Teleostei</taxon>
        <taxon>Neoteleostei</taxon>
        <taxon>Acanthomorphata</taxon>
        <taxon>Ovalentaria</taxon>
        <taxon>Cichlomorphae</taxon>
        <taxon>Cichliformes</taxon>
        <taxon>Cichlidae</taxon>
        <taxon>New World cichlids</taxon>
        <taxon>Cichlasomatinae</taxon>
        <taxon>Heroini</taxon>
        <taxon>Amphilophus</taxon>
    </lineage>
</organism>
<keyword evidence="2" id="KW-1185">Reference proteome</keyword>
<evidence type="ECO:0000313" key="2">
    <source>
        <dbReference type="Proteomes" id="UP000261340"/>
    </source>
</evidence>
<dbReference type="Gene3D" id="2.60.40.10">
    <property type="entry name" value="Immunoglobulins"/>
    <property type="match status" value="1"/>
</dbReference>
<dbReference type="InterPro" id="IPR036179">
    <property type="entry name" value="Ig-like_dom_sf"/>
</dbReference>
<name>A0A3Q0QXJ1_AMPCI</name>
<evidence type="ECO:0008006" key="3">
    <source>
        <dbReference type="Google" id="ProtNLM"/>
    </source>
</evidence>
<proteinExistence type="predicted"/>
<sequence>GLRVELLLPTQLARKESVQLVRTSDSDASERLLSEVFWACPTGGRPQGRPRMHWRDYISWSGNTLGSSEREVWVSLLILLPWTQQMKDGDVSLILKNVTAADSGTYESCYTNRSYKIYGCRMIINNGCE</sequence>
<accession>A0A3Q0QXJ1</accession>
<dbReference type="SUPFAM" id="SSF48726">
    <property type="entry name" value="Immunoglobulin"/>
    <property type="match status" value="1"/>
</dbReference>
<dbReference type="Proteomes" id="UP000261340">
    <property type="component" value="Unplaced"/>
</dbReference>
<reference evidence="1" key="1">
    <citation type="submission" date="2025-08" db="UniProtKB">
        <authorList>
            <consortium name="Ensembl"/>
        </authorList>
    </citation>
    <scope>IDENTIFICATION</scope>
</reference>
<reference evidence="1" key="2">
    <citation type="submission" date="2025-09" db="UniProtKB">
        <authorList>
            <consortium name="Ensembl"/>
        </authorList>
    </citation>
    <scope>IDENTIFICATION</scope>
</reference>